<dbReference type="PANTHER" id="PTHR22768">
    <property type="entry name" value="DNA REPLICATION COMPLEX GINS PROTEIN PSF3"/>
    <property type="match status" value="1"/>
</dbReference>
<keyword evidence="3" id="KW-1185">Reference proteome</keyword>
<dbReference type="CDD" id="cd21693">
    <property type="entry name" value="GINS_B_Psf3"/>
    <property type="match status" value="1"/>
</dbReference>
<dbReference type="InterPro" id="IPR038437">
    <property type="entry name" value="GINS_Psf3_sf"/>
</dbReference>
<proteinExistence type="inferred from homology"/>
<dbReference type="Pfam" id="PF22466">
    <property type="entry name" value="PSF3_N"/>
    <property type="match status" value="1"/>
</dbReference>
<dbReference type="GO" id="GO:1902975">
    <property type="term" value="P:mitotic DNA replication initiation"/>
    <property type="evidence" value="ECO:0007669"/>
    <property type="project" value="TreeGrafter"/>
</dbReference>
<dbReference type="InterPro" id="IPR010492">
    <property type="entry name" value="GINS_Psf3"/>
</dbReference>
<keyword evidence="1" id="KW-0235">DNA replication</keyword>
<accession>A0AAJ7CGL4</accession>
<comment type="subunit">
    <text evidence="1">Component of the GINS complex.</text>
</comment>
<name>A0AAJ7CGL4_CEPCN</name>
<dbReference type="CTD" id="31967"/>
<evidence type="ECO:0000313" key="4">
    <source>
        <dbReference type="RefSeq" id="XP_015610187.1"/>
    </source>
</evidence>
<dbReference type="Proteomes" id="UP000694920">
    <property type="component" value="Unplaced"/>
</dbReference>
<sequence length="204" mass="23798">MSLCSSYKPNYFSIDDILATEERLSCKVLQKVPRLGFMDHSSESKDLKPGTKLELSFWLAYSMNKSKDPIASIDIPKYYKESYREILNADACAIELSKWNTYFYEFGLHVAKFDHPDCEKLPELLLKTFKSRFRLVMDWAQNQDTNPMIASQLPMLERTIFLSGRKSKEQLVYWFKIGGGGIKTTELIANHKKRKRSTFIENER</sequence>
<dbReference type="SUPFAM" id="SSF158573">
    <property type="entry name" value="GINS helical bundle-like"/>
    <property type="match status" value="1"/>
</dbReference>
<dbReference type="InterPro" id="IPR036224">
    <property type="entry name" value="GINS_bundle-like_dom_sf"/>
</dbReference>
<dbReference type="InterPro" id="IPR055221">
    <property type="entry name" value="PSF3_N"/>
</dbReference>
<dbReference type="AlphaFoldDB" id="A0AAJ7CGL4"/>
<dbReference type="SUPFAM" id="SSF160059">
    <property type="entry name" value="PriA/YqbF domain"/>
    <property type="match status" value="1"/>
</dbReference>
<dbReference type="Gene3D" id="1.20.58.2050">
    <property type="match status" value="1"/>
</dbReference>
<gene>
    <name evidence="4" type="primary">LOC107275006</name>
</gene>
<comment type="similarity">
    <text evidence="1">Belongs to the GINS3/PSF3 family.</text>
</comment>
<dbReference type="PANTHER" id="PTHR22768:SF0">
    <property type="entry name" value="DNA REPLICATION COMPLEX GINS PROTEIN PSF3"/>
    <property type="match status" value="1"/>
</dbReference>
<feature type="domain" description="DNA replication complex GINS protein PSF3 N-terminal" evidence="2">
    <location>
        <begin position="12"/>
        <end position="61"/>
    </location>
</feature>
<evidence type="ECO:0000313" key="3">
    <source>
        <dbReference type="Proteomes" id="UP000694920"/>
    </source>
</evidence>
<dbReference type="GO" id="GO:0000811">
    <property type="term" value="C:GINS complex"/>
    <property type="evidence" value="ECO:0007669"/>
    <property type="project" value="UniProtKB-UniRule"/>
</dbReference>
<reference evidence="4" key="1">
    <citation type="submission" date="2025-08" db="UniProtKB">
        <authorList>
            <consortium name="RefSeq"/>
        </authorList>
    </citation>
    <scope>IDENTIFICATION</scope>
</reference>
<dbReference type="GeneID" id="107275006"/>
<evidence type="ECO:0000259" key="2">
    <source>
        <dbReference type="Pfam" id="PF22466"/>
    </source>
</evidence>
<evidence type="ECO:0000256" key="1">
    <source>
        <dbReference type="RuleBase" id="RU367161"/>
    </source>
</evidence>
<comment type="subcellular location">
    <subcellularLocation>
        <location evidence="1">Nucleus</location>
    </subcellularLocation>
</comment>
<organism evidence="3 4">
    <name type="scientific">Cephus cinctus</name>
    <name type="common">Wheat stem sawfly</name>
    <dbReference type="NCBI Taxonomy" id="211228"/>
    <lineage>
        <taxon>Eukaryota</taxon>
        <taxon>Metazoa</taxon>
        <taxon>Ecdysozoa</taxon>
        <taxon>Arthropoda</taxon>
        <taxon>Hexapoda</taxon>
        <taxon>Insecta</taxon>
        <taxon>Pterygota</taxon>
        <taxon>Neoptera</taxon>
        <taxon>Endopterygota</taxon>
        <taxon>Hymenoptera</taxon>
        <taxon>Cephoidea</taxon>
        <taxon>Cephidae</taxon>
        <taxon>Cephus</taxon>
    </lineage>
</organism>
<dbReference type="CDD" id="cd11713">
    <property type="entry name" value="GINS_A_psf3"/>
    <property type="match status" value="1"/>
</dbReference>
<comment type="function">
    <text evidence="1">The GINS complex plays an essential role in the initiation of DNA replication.</text>
</comment>
<keyword evidence="1" id="KW-0539">Nucleus</keyword>
<protein>
    <recommendedName>
        <fullName evidence="1">DNA replication complex GINS protein PSF3</fullName>
    </recommendedName>
</protein>
<dbReference type="RefSeq" id="XP_015610187.1">
    <property type="nucleotide sequence ID" value="XM_015754701.2"/>
</dbReference>
<dbReference type="KEGG" id="ccin:107275006"/>